<evidence type="ECO:0000313" key="3">
    <source>
        <dbReference type="Proteomes" id="UP001174909"/>
    </source>
</evidence>
<reference evidence="2" key="1">
    <citation type="submission" date="2023-03" db="EMBL/GenBank/DDBJ databases">
        <authorList>
            <person name="Steffen K."/>
            <person name="Cardenas P."/>
        </authorList>
    </citation>
    <scope>NUCLEOTIDE SEQUENCE</scope>
</reference>
<dbReference type="AlphaFoldDB" id="A0AA35T277"/>
<comment type="caution">
    <text evidence="2">The sequence shown here is derived from an EMBL/GenBank/DDBJ whole genome shotgun (WGS) entry which is preliminary data.</text>
</comment>
<proteinExistence type="predicted"/>
<dbReference type="Proteomes" id="UP001174909">
    <property type="component" value="Unassembled WGS sequence"/>
</dbReference>
<name>A0AA35T277_GEOBA</name>
<feature type="chain" id="PRO_5041202524" evidence="1">
    <location>
        <begin position="17"/>
        <end position="201"/>
    </location>
</feature>
<evidence type="ECO:0000313" key="2">
    <source>
        <dbReference type="EMBL" id="CAI8039633.1"/>
    </source>
</evidence>
<gene>
    <name evidence="2" type="ORF">GBAR_LOCUS22072</name>
</gene>
<feature type="signal peptide" evidence="1">
    <location>
        <begin position="1"/>
        <end position="16"/>
    </location>
</feature>
<evidence type="ECO:0000256" key="1">
    <source>
        <dbReference type="SAM" id="SignalP"/>
    </source>
</evidence>
<keyword evidence="3" id="KW-1185">Reference proteome</keyword>
<protein>
    <submittedName>
        <fullName evidence="2">Uncharacterized protein</fullName>
    </submittedName>
</protein>
<sequence>MVLLVVVAGLACSSQSPNIGKFYKGRILHVSVAALERTDELRWTTSTRYPAQGAVDEPLYRITPQSAENELVLVRVKVENHTATSAIVNVDRDSAQLRDFFQGRYSPIDVGALAQDAEIPEKPSDRCNVPVNPEAPSDCVRFLWNAAYEETQPDGQIKVVQRAQELPKGTGLDGWMVFEVPRDTEFRSFRWGSGDTIIVDF</sequence>
<dbReference type="EMBL" id="CASHTH010003053">
    <property type="protein sequence ID" value="CAI8039633.1"/>
    <property type="molecule type" value="Genomic_DNA"/>
</dbReference>
<organism evidence="2 3">
    <name type="scientific">Geodia barretti</name>
    <name type="common">Barrett's horny sponge</name>
    <dbReference type="NCBI Taxonomy" id="519541"/>
    <lineage>
        <taxon>Eukaryota</taxon>
        <taxon>Metazoa</taxon>
        <taxon>Porifera</taxon>
        <taxon>Demospongiae</taxon>
        <taxon>Heteroscleromorpha</taxon>
        <taxon>Tetractinellida</taxon>
        <taxon>Astrophorina</taxon>
        <taxon>Geodiidae</taxon>
        <taxon>Geodia</taxon>
    </lineage>
</organism>
<keyword evidence="1" id="KW-0732">Signal</keyword>
<accession>A0AA35T277</accession>